<evidence type="ECO:0000313" key="6">
    <source>
        <dbReference type="EMBL" id="TQM90903.1"/>
    </source>
</evidence>
<feature type="transmembrane region" description="Helical" evidence="5">
    <location>
        <begin position="225"/>
        <end position="246"/>
    </location>
</feature>
<keyword evidence="4 5" id="KW-0472">Membrane</keyword>
<keyword evidence="6" id="KW-0808">Transferase</keyword>
<evidence type="ECO:0000256" key="3">
    <source>
        <dbReference type="ARBA" id="ARBA00022989"/>
    </source>
</evidence>
<feature type="transmembrane region" description="Helical" evidence="5">
    <location>
        <begin position="276"/>
        <end position="296"/>
    </location>
</feature>
<dbReference type="InterPro" id="IPR044878">
    <property type="entry name" value="UbiA_sf"/>
</dbReference>
<evidence type="ECO:0000256" key="4">
    <source>
        <dbReference type="ARBA" id="ARBA00023136"/>
    </source>
</evidence>
<dbReference type="EMBL" id="VFPS01000006">
    <property type="protein sequence ID" value="TQM90903.1"/>
    <property type="molecule type" value="Genomic_DNA"/>
</dbReference>
<dbReference type="AlphaFoldDB" id="A0A543K796"/>
<accession>A0A543K796</accession>
<evidence type="ECO:0000256" key="1">
    <source>
        <dbReference type="ARBA" id="ARBA00004141"/>
    </source>
</evidence>
<proteinExistence type="predicted"/>
<evidence type="ECO:0000313" key="7">
    <source>
        <dbReference type="Proteomes" id="UP000319804"/>
    </source>
</evidence>
<feature type="transmembrane region" description="Helical" evidence="5">
    <location>
        <begin position="155"/>
        <end position="175"/>
    </location>
</feature>
<keyword evidence="7" id="KW-1185">Reference proteome</keyword>
<name>A0A543K796_9MICO</name>
<gene>
    <name evidence="6" type="ORF">FHX68_2752</name>
</gene>
<sequence>MAPMTATAALWRASHPGPTLVVSALALILGLSVGLDAPRLALLVGAVFAGQLSVGWSNDAIDARRDLAVGRADKPVARGEITARAVALAAGVALVVALALSALLGAGFLLAHTIALASAWAYNAWLKRTAASVLPFVVSFGLFPSLATLAEPVPALAAGWAGIAGSALGVAVHFSNVLPDLDDDAATGVRGLPHRIGARGSALVAFGALLVGALAVLLGPVLDGAALQPVAVIGTIAVVVIGAFGLRGVVGGGRSGGDGPEEAAAGGSGRGAGRGVFRLVMLAALVLALQLAATGLRI</sequence>
<feature type="transmembrane region" description="Helical" evidence="5">
    <location>
        <begin position="196"/>
        <end position="219"/>
    </location>
</feature>
<protein>
    <submittedName>
        <fullName evidence="6">4-hydroxybenzoate polyprenyltransferase</fullName>
    </submittedName>
</protein>
<comment type="subcellular location">
    <subcellularLocation>
        <location evidence="1">Membrane</location>
        <topology evidence="1">Multi-pass membrane protein</topology>
    </subcellularLocation>
</comment>
<evidence type="ECO:0000256" key="5">
    <source>
        <dbReference type="SAM" id="Phobius"/>
    </source>
</evidence>
<dbReference type="Proteomes" id="UP000319804">
    <property type="component" value="Unassembled WGS sequence"/>
</dbReference>
<evidence type="ECO:0000256" key="2">
    <source>
        <dbReference type="ARBA" id="ARBA00022692"/>
    </source>
</evidence>
<dbReference type="InterPro" id="IPR000537">
    <property type="entry name" value="UbiA_prenyltransferase"/>
</dbReference>
<organism evidence="6 7">
    <name type="scientific">Microbacterium lacticum</name>
    <dbReference type="NCBI Taxonomy" id="33885"/>
    <lineage>
        <taxon>Bacteria</taxon>
        <taxon>Bacillati</taxon>
        <taxon>Actinomycetota</taxon>
        <taxon>Actinomycetes</taxon>
        <taxon>Micrococcales</taxon>
        <taxon>Microbacteriaceae</taxon>
        <taxon>Microbacterium</taxon>
    </lineage>
</organism>
<feature type="transmembrane region" description="Helical" evidence="5">
    <location>
        <begin position="85"/>
        <end position="117"/>
    </location>
</feature>
<reference evidence="6 7" key="1">
    <citation type="submission" date="2019-06" db="EMBL/GenBank/DDBJ databases">
        <title>Sequencing the genomes of 1000 actinobacteria strains.</title>
        <authorList>
            <person name="Klenk H.-P."/>
        </authorList>
    </citation>
    <scope>NUCLEOTIDE SEQUENCE [LARGE SCALE GENOMIC DNA]</scope>
    <source>
        <strain evidence="6 7">DSM 20427</strain>
    </source>
</reference>
<dbReference type="Gene3D" id="1.10.357.140">
    <property type="entry name" value="UbiA prenyltransferase"/>
    <property type="match status" value="1"/>
</dbReference>
<keyword evidence="2 5" id="KW-0812">Transmembrane</keyword>
<dbReference type="GO" id="GO:0016765">
    <property type="term" value="F:transferase activity, transferring alkyl or aryl (other than methyl) groups"/>
    <property type="evidence" value="ECO:0007669"/>
    <property type="project" value="InterPro"/>
</dbReference>
<keyword evidence="3 5" id="KW-1133">Transmembrane helix</keyword>
<dbReference type="GO" id="GO:0016020">
    <property type="term" value="C:membrane"/>
    <property type="evidence" value="ECO:0007669"/>
    <property type="project" value="UniProtKB-SubCell"/>
</dbReference>
<dbReference type="Pfam" id="PF01040">
    <property type="entry name" value="UbiA"/>
    <property type="match status" value="1"/>
</dbReference>
<feature type="transmembrane region" description="Helical" evidence="5">
    <location>
        <begin position="129"/>
        <end position="149"/>
    </location>
</feature>
<comment type="caution">
    <text evidence="6">The sequence shown here is derived from an EMBL/GenBank/DDBJ whole genome shotgun (WGS) entry which is preliminary data.</text>
</comment>